<dbReference type="Proteomes" id="UP000309937">
    <property type="component" value="Unassembled WGS sequence"/>
</dbReference>
<comment type="caution">
    <text evidence="1">The sequence shown here is derived from an EMBL/GenBank/DDBJ whole genome shotgun (WGS) entry which is preliminary data.</text>
</comment>
<evidence type="ECO:0000313" key="2">
    <source>
        <dbReference type="Proteomes" id="UP000309937"/>
    </source>
</evidence>
<reference evidence="1 2" key="1">
    <citation type="submission" date="2018-12" db="EMBL/GenBank/DDBJ databases">
        <title>Food and Water Safety Consortium.</title>
        <authorList>
            <person name="Tyson S."/>
            <person name="Peterson C.-L."/>
            <person name="Olson A."/>
            <person name="Tyler S."/>
            <person name="Cabral J."/>
            <person name="Lynch T."/>
            <person name="Knox N."/>
            <person name="Van Domselaar G."/>
            <person name="Graham M."/>
        </authorList>
    </citation>
    <scope>NUCLEOTIDE SEQUENCE [LARGE SCALE GENOMIC DNA]</scope>
    <source>
        <strain evidence="1 2">FWSEC0118</strain>
        <plasmid evidence="1">unnamed1</plasmid>
    </source>
</reference>
<dbReference type="EMBL" id="RRGJ01000119">
    <property type="protein sequence ID" value="TJQ06289.1"/>
    <property type="molecule type" value="Genomic_DNA"/>
</dbReference>
<dbReference type="RefSeq" id="WP_000586177.1">
    <property type="nucleotide sequence ID" value="NZ_BGAG01000018.1"/>
</dbReference>
<dbReference type="AlphaFoldDB" id="A0A2A6Q0A4"/>
<sequence length="388" mass="44783">MIINIRDYHSKDGYHEETHNYDDTHFNNKIIVPYAVTADFQKVIYAYHGEHRGFNKSFNLIPYDTEVSQIRQRMCVSELSILAKKHHVTTPSVNIVSQGVKRFLTRKNMETNGEIKKIIHKKIGHYFYTNGSFGYGRISRGNKDSFSAAKIWDDIIYLLDYGFLEQQLAIHDAVGRKIIEPTDIETKKYNCLTSVREAWFDDREQRGRIESSPFRKKNVTPTNEMGILQEKVKGIESLTQYHNRGIDMFVRDLNRKRNPSADLYYDDLDTHNLVFGAGISGTTGTLLQAAYAFGGIVNGELLKQYTLAIIIYLIGGGMHSYHEVLSIAKKVGLYYSPGSFHWLPLSFKLNNEYGKWKEKYYDIVKMGTTHWRFNQGVPPSHLNKNLRS</sequence>
<organism evidence="1 2">
    <name type="scientific">Escherichia coli</name>
    <dbReference type="NCBI Taxonomy" id="562"/>
    <lineage>
        <taxon>Bacteria</taxon>
        <taxon>Pseudomonadati</taxon>
        <taxon>Pseudomonadota</taxon>
        <taxon>Gammaproteobacteria</taxon>
        <taxon>Enterobacterales</taxon>
        <taxon>Enterobacteriaceae</taxon>
        <taxon>Escherichia</taxon>
    </lineage>
</organism>
<keyword evidence="1" id="KW-0614">Plasmid</keyword>
<protein>
    <submittedName>
        <fullName evidence="1">Uncharacterized protein</fullName>
    </submittedName>
</protein>
<evidence type="ECO:0000313" key="1">
    <source>
        <dbReference type="EMBL" id="TJQ06289.1"/>
    </source>
</evidence>
<name>A0A2A6Q0A4_ECOLX</name>
<gene>
    <name evidence="1" type="ORF">C9Z68_25715</name>
</gene>
<proteinExistence type="predicted"/>
<accession>A0A2A6Q0A4</accession>
<geneLocation type="plasmid" evidence="1">
    <name>unnamed1</name>
</geneLocation>